<evidence type="ECO:0000313" key="3">
    <source>
        <dbReference type="EMBL" id="KAJ4022585.1"/>
    </source>
</evidence>
<organism evidence="3 4">
    <name type="scientific">Fusarium irregulare</name>
    <dbReference type="NCBI Taxonomy" id="2494466"/>
    <lineage>
        <taxon>Eukaryota</taxon>
        <taxon>Fungi</taxon>
        <taxon>Dikarya</taxon>
        <taxon>Ascomycota</taxon>
        <taxon>Pezizomycotina</taxon>
        <taxon>Sordariomycetes</taxon>
        <taxon>Hypocreomycetidae</taxon>
        <taxon>Hypocreales</taxon>
        <taxon>Nectriaceae</taxon>
        <taxon>Fusarium</taxon>
        <taxon>Fusarium incarnatum-equiseti species complex</taxon>
    </lineage>
</organism>
<comment type="caution">
    <text evidence="3">The sequence shown here is derived from an EMBL/GenBank/DDBJ whole genome shotgun (WGS) entry which is preliminary data.</text>
</comment>
<dbReference type="AlphaFoldDB" id="A0A9W8Q1F1"/>
<dbReference type="InterPro" id="IPR045518">
    <property type="entry name" value="2EXR"/>
</dbReference>
<feature type="compositionally biased region" description="Polar residues" evidence="1">
    <location>
        <begin position="35"/>
        <end position="47"/>
    </location>
</feature>
<feature type="domain" description="2EXR" evidence="2">
    <location>
        <begin position="57"/>
        <end position="140"/>
    </location>
</feature>
<dbReference type="EMBL" id="JAPDHF010000002">
    <property type="protein sequence ID" value="KAJ4022585.1"/>
    <property type="molecule type" value="Genomic_DNA"/>
</dbReference>
<evidence type="ECO:0000313" key="4">
    <source>
        <dbReference type="Proteomes" id="UP001152130"/>
    </source>
</evidence>
<dbReference type="Pfam" id="PF20150">
    <property type="entry name" value="2EXR"/>
    <property type="match status" value="1"/>
</dbReference>
<evidence type="ECO:0000256" key="1">
    <source>
        <dbReference type="SAM" id="MobiDB-lite"/>
    </source>
</evidence>
<reference evidence="3" key="1">
    <citation type="submission" date="2022-10" db="EMBL/GenBank/DDBJ databases">
        <title>Fusarium specimens isolated from Avocado Roots.</title>
        <authorList>
            <person name="Stajich J."/>
            <person name="Roper C."/>
            <person name="Heimlech-Rivalta G."/>
        </authorList>
    </citation>
    <scope>NUCLEOTIDE SEQUENCE</scope>
    <source>
        <strain evidence="3">CF00143</strain>
    </source>
</reference>
<accession>A0A9W8Q1F1</accession>
<dbReference type="OrthoDB" id="5022951at2759"/>
<proteinExistence type="predicted"/>
<gene>
    <name evidence="3" type="ORF">NW766_001626</name>
</gene>
<sequence length="370" mass="43118">MDNTPPRRNVGTQTLSPPCPNKRIKSLERVDSPLRQASASEQRADVSQEQDDELGSFHRFTQLPPELQDQIWEHALDISIPTAHYVDVELKRDGCWKMRLLRIKRECNGCNSSKDRPSIGAIYPVRQALMQTCRRSYAFVKDASKLWDRDRPGTALLENGESYREIVRMDRVGSPLPPKQPTKRIDTSQDLMILHYTVYNVFGKRGMYSHFKRGTGTNVKQVAVHWDTSFFWRLESSLACMLGVLNELRTLYILWHPRQDWIPPPNFIDEIPEEHRWKEYLHRHRRTPEDTSPETFHLRDRIYYELPDDMVMLITTQNGVAGSCRTVEEIAKRQRQKNGGVPLPPLVIRFMSWKLAPGVRGRFETDPELL</sequence>
<protein>
    <recommendedName>
        <fullName evidence="2">2EXR domain-containing protein</fullName>
    </recommendedName>
</protein>
<evidence type="ECO:0000259" key="2">
    <source>
        <dbReference type="Pfam" id="PF20150"/>
    </source>
</evidence>
<dbReference type="Proteomes" id="UP001152130">
    <property type="component" value="Unassembled WGS sequence"/>
</dbReference>
<feature type="region of interest" description="Disordered" evidence="1">
    <location>
        <begin position="1"/>
        <end position="52"/>
    </location>
</feature>
<name>A0A9W8Q1F1_9HYPO</name>
<keyword evidence="4" id="KW-1185">Reference proteome</keyword>